<sequence length="84" mass="9496">MHVSDIFKHKHSHKDEDDKQKPIGSPKEKHHHSDRKEEEAGLPKGFVNDAMRTSRKPDTLYGFDDPLARRLGPVPSEDPTNTGA</sequence>
<accession>A0A9P6YMH1</accession>
<evidence type="ECO:0000313" key="3">
    <source>
        <dbReference type="Proteomes" id="UP000717996"/>
    </source>
</evidence>
<evidence type="ECO:0000256" key="1">
    <source>
        <dbReference type="SAM" id="MobiDB-lite"/>
    </source>
</evidence>
<proteinExistence type="predicted"/>
<dbReference type="EMBL" id="JAANIT010000098">
    <property type="protein sequence ID" value="KAG1552256.1"/>
    <property type="molecule type" value="Genomic_DNA"/>
</dbReference>
<feature type="region of interest" description="Disordered" evidence="1">
    <location>
        <begin position="1"/>
        <end position="84"/>
    </location>
</feature>
<protein>
    <submittedName>
        <fullName evidence="2">Uncharacterized protein</fullName>
    </submittedName>
</protein>
<dbReference type="OrthoDB" id="2245879at2759"/>
<dbReference type="OMA" id="NIFKHSD"/>
<organism evidence="2 3">
    <name type="scientific">Rhizopus oryzae</name>
    <name type="common">Mucormycosis agent</name>
    <name type="synonym">Rhizopus arrhizus var. delemar</name>
    <dbReference type="NCBI Taxonomy" id="64495"/>
    <lineage>
        <taxon>Eukaryota</taxon>
        <taxon>Fungi</taxon>
        <taxon>Fungi incertae sedis</taxon>
        <taxon>Mucoromycota</taxon>
        <taxon>Mucoromycotina</taxon>
        <taxon>Mucoromycetes</taxon>
        <taxon>Mucorales</taxon>
        <taxon>Mucorineae</taxon>
        <taxon>Rhizopodaceae</taxon>
        <taxon>Rhizopus</taxon>
    </lineage>
</organism>
<dbReference type="AlphaFoldDB" id="A0A9P6YMH1"/>
<gene>
    <name evidence="2" type="ORF">G6F51_001345</name>
</gene>
<evidence type="ECO:0000313" key="2">
    <source>
        <dbReference type="EMBL" id="KAG1552256.1"/>
    </source>
</evidence>
<reference evidence="2" key="1">
    <citation type="journal article" date="2020" name="Microb. Genom.">
        <title>Genetic diversity of clinical and environmental Mucorales isolates obtained from an investigation of mucormycosis cases among solid organ transplant recipients.</title>
        <authorList>
            <person name="Nguyen M.H."/>
            <person name="Kaul D."/>
            <person name="Muto C."/>
            <person name="Cheng S.J."/>
            <person name="Richter R.A."/>
            <person name="Bruno V.M."/>
            <person name="Liu G."/>
            <person name="Beyhan S."/>
            <person name="Sundermann A.J."/>
            <person name="Mounaud S."/>
            <person name="Pasculle A.W."/>
            <person name="Nierman W.C."/>
            <person name="Driscoll E."/>
            <person name="Cumbie R."/>
            <person name="Clancy C.J."/>
            <person name="Dupont C.L."/>
        </authorList>
    </citation>
    <scope>NUCLEOTIDE SEQUENCE</scope>
    <source>
        <strain evidence="2">GL16</strain>
    </source>
</reference>
<dbReference type="Proteomes" id="UP000717996">
    <property type="component" value="Unassembled WGS sequence"/>
</dbReference>
<name>A0A9P6YMH1_RHIOR</name>
<comment type="caution">
    <text evidence="2">The sequence shown here is derived from an EMBL/GenBank/DDBJ whole genome shotgun (WGS) entry which is preliminary data.</text>
</comment>